<dbReference type="Proteomes" id="UP000054703">
    <property type="component" value="Unassembled WGS sequence"/>
</dbReference>
<keyword evidence="3" id="KW-1185">Reference proteome</keyword>
<dbReference type="STRING" id="45074.Lsan_4161"/>
<comment type="caution">
    <text evidence="2">The sequence shown here is derived from an EMBL/GenBank/DDBJ whole genome shotgun (WGS) entry which is preliminary data.</text>
</comment>
<dbReference type="PATRIC" id="fig|45074.5.peg.4472"/>
<organism evidence="2 3">
    <name type="scientific">Legionella santicrucis</name>
    <dbReference type="NCBI Taxonomy" id="45074"/>
    <lineage>
        <taxon>Bacteria</taxon>
        <taxon>Pseudomonadati</taxon>
        <taxon>Pseudomonadota</taxon>
        <taxon>Gammaproteobacteria</taxon>
        <taxon>Legionellales</taxon>
        <taxon>Legionellaceae</taxon>
        <taxon>Legionella</taxon>
    </lineage>
</organism>
<accession>A0A0W0Y9Z9</accession>
<keyword evidence="1" id="KW-0732">Signal</keyword>
<gene>
    <name evidence="2" type="ORF">Lsan_4161</name>
</gene>
<dbReference type="RefSeq" id="WP_058516023.1">
    <property type="nucleotide sequence ID" value="NZ_CAAAIH010000008.1"/>
</dbReference>
<evidence type="ECO:0000313" key="3">
    <source>
        <dbReference type="Proteomes" id="UP000054703"/>
    </source>
</evidence>
<proteinExistence type="predicted"/>
<evidence type="ECO:0000256" key="1">
    <source>
        <dbReference type="SAM" id="SignalP"/>
    </source>
</evidence>
<sequence>MKIINKSVSIVLCSLSMTAIASTSNPSLYDTLYRLAEKVYYIEYSLSAEQLKMAGELANQIDSVISPPSETMCGKKTEVFQEAYKWAYSSSGLNDTASDAEKFATLITNQYCPAAYFKVFKPAYTFAYASTGMDKTRSEAKKTAAKISDYEASKFYIKNSLQCYIDSYTFAYSSGGMNKTRSEAENFANNQCLV</sequence>
<name>A0A0W0Y9Z9_9GAMM</name>
<evidence type="ECO:0000313" key="2">
    <source>
        <dbReference type="EMBL" id="KTD53751.1"/>
    </source>
</evidence>
<dbReference type="EMBL" id="LNYU01000091">
    <property type="protein sequence ID" value="KTD53751.1"/>
    <property type="molecule type" value="Genomic_DNA"/>
</dbReference>
<protein>
    <submittedName>
        <fullName evidence="2">Uncharacterized protein</fullName>
    </submittedName>
</protein>
<feature type="signal peptide" evidence="1">
    <location>
        <begin position="1"/>
        <end position="21"/>
    </location>
</feature>
<dbReference type="AlphaFoldDB" id="A0A0W0Y9Z9"/>
<dbReference type="OrthoDB" id="5638108at2"/>
<reference evidence="2 3" key="1">
    <citation type="submission" date="2015-11" db="EMBL/GenBank/DDBJ databases">
        <title>Genomic analysis of 38 Legionella species identifies large and diverse effector repertoires.</title>
        <authorList>
            <person name="Burstein D."/>
            <person name="Amaro F."/>
            <person name="Zusman T."/>
            <person name="Lifshitz Z."/>
            <person name="Cohen O."/>
            <person name="Gilbert J.A."/>
            <person name="Pupko T."/>
            <person name="Shuman H.A."/>
            <person name="Segal G."/>
        </authorList>
    </citation>
    <scope>NUCLEOTIDE SEQUENCE [LARGE SCALE GENOMIC DNA]</scope>
    <source>
        <strain evidence="2 3">SC-63-C7</strain>
    </source>
</reference>
<feature type="chain" id="PRO_5006917485" evidence="1">
    <location>
        <begin position="22"/>
        <end position="194"/>
    </location>
</feature>